<protein>
    <submittedName>
        <fullName evidence="1">Uncharacterized protein</fullName>
    </submittedName>
</protein>
<dbReference type="AlphaFoldDB" id="A0AAV4I2C7"/>
<sequence>MANRRGLFESLQGEINDELEWNEADVSDEGDSSGEEFNYVFPDDEDLLGPCVSDDEYVLTKLGPVAHHFSDDVSCRNFASEQEIYST</sequence>
<organism evidence="1 2">
    <name type="scientific">Elysia marginata</name>
    <dbReference type="NCBI Taxonomy" id="1093978"/>
    <lineage>
        <taxon>Eukaryota</taxon>
        <taxon>Metazoa</taxon>
        <taxon>Spiralia</taxon>
        <taxon>Lophotrochozoa</taxon>
        <taxon>Mollusca</taxon>
        <taxon>Gastropoda</taxon>
        <taxon>Heterobranchia</taxon>
        <taxon>Euthyneura</taxon>
        <taxon>Panpulmonata</taxon>
        <taxon>Sacoglossa</taxon>
        <taxon>Placobranchoidea</taxon>
        <taxon>Plakobranchidae</taxon>
        <taxon>Elysia</taxon>
    </lineage>
</organism>
<comment type="caution">
    <text evidence="1">The sequence shown here is derived from an EMBL/GenBank/DDBJ whole genome shotgun (WGS) entry which is preliminary data.</text>
</comment>
<proteinExistence type="predicted"/>
<accession>A0AAV4I2C7</accession>
<keyword evidence="2" id="KW-1185">Reference proteome</keyword>
<dbReference type="EMBL" id="BMAT01009338">
    <property type="protein sequence ID" value="GFS04429.1"/>
    <property type="molecule type" value="Genomic_DNA"/>
</dbReference>
<dbReference type="Proteomes" id="UP000762676">
    <property type="component" value="Unassembled WGS sequence"/>
</dbReference>
<evidence type="ECO:0000313" key="1">
    <source>
        <dbReference type="EMBL" id="GFS04429.1"/>
    </source>
</evidence>
<name>A0AAV4I2C7_9GAST</name>
<reference evidence="1 2" key="1">
    <citation type="journal article" date="2021" name="Elife">
        <title>Chloroplast acquisition without the gene transfer in kleptoplastic sea slugs, Plakobranchus ocellatus.</title>
        <authorList>
            <person name="Maeda T."/>
            <person name="Takahashi S."/>
            <person name="Yoshida T."/>
            <person name="Shimamura S."/>
            <person name="Takaki Y."/>
            <person name="Nagai Y."/>
            <person name="Toyoda A."/>
            <person name="Suzuki Y."/>
            <person name="Arimoto A."/>
            <person name="Ishii H."/>
            <person name="Satoh N."/>
            <person name="Nishiyama T."/>
            <person name="Hasebe M."/>
            <person name="Maruyama T."/>
            <person name="Minagawa J."/>
            <person name="Obokata J."/>
            <person name="Shigenobu S."/>
        </authorList>
    </citation>
    <scope>NUCLEOTIDE SEQUENCE [LARGE SCALE GENOMIC DNA]</scope>
</reference>
<evidence type="ECO:0000313" key="2">
    <source>
        <dbReference type="Proteomes" id="UP000762676"/>
    </source>
</evidence>
<gene>
    <name evidence="1" type="ORF">ElyMa_004656300</name>
</gene>